<reference evidence="1 2" key="1">
    <citation type="submission" date="2019-03" db="EMBL/GenBank/DDBJ databases">
        <title>Ramlibacter henchirensis DSM 14656, whole genome shotgun sequence.</title>
        <authorList>
            <person name="Zhang X."/>
            <person name="Feng G."/>
            <person name="Zhu H."/>
        </authorList>
    </citation>
    <scope>NUCLEOTIDE SEQUENCE [LARGE SCALE GENOMIC DNA]</scope>
    <source>
        <strain evidence="1 2">DSM 14656</strain>
    </source>
</reference>
<accession>A0A4Z0BTA7</accession>
<sequence>MNPQQIYVVAQERHLSDISDPDDSPVDPAIDQIEVDICADSPLRIESMPDGGLHITCYQLVGQQELVAMLLRFTPEAAANLIGGLYRAIEAGEIGLRGEEPPPH</sequence>
<comment type="caution">
    <text evidence="1">The sequence shown here is derived from an EMBL/GenBank/DDBJ whole genome shotgun (WGS) entry which is preliminary data.</text>
</comment>
<dbReference type="Proteomes" id="UP000298180">
    <property type="component" value="Unassembled WGS sequence"/>
</dbReference>
<proteinExistence type="predicted"/>
<gene>
    <name evidence="1" type="ORF">EZ313_14795</name>
</gene>
<organism evidence="1 2">
    <name type="scientific">Ramlibacter henchirensis</name>
    <dbReference type="NCBI Taxonomy" id="204072"/>
    <lineage>
        <taxon>Bacteria</taxon>
        <taxon>Pseudomonadati</taxon>
        <taxon>Pseudomonadota</taxon>
        <taxon>Betaproteobacteria</taxon>
        <taxon>Burkholderiales</taxon>
        <taxon>Comamonadaceae</taxon>
        <taxon>Ramlibacter</taxon>
    </lineage>
</organism>
<dbReference type="EMBL" id="SMLM01000002">
    <property type="protein sequence ID" value="TFZ02526.1"/>
    <property type="molecule type" value="Genomic_DNA"/>
</dbReference>
<evidence type="ECO:0000313" key="1">
    <source>
        <dbReference type="EMBL" id="TFZ02526.1"/>
    </source>
</evidence>
<dbReference type="OrthoDB" id="9816064at2"/>
<protein>
    <submittedName>
        <fullName evidence="1">Uncharacterized protein</fullName>
    </submittedName>
</protein>
<evidence type="ECO:0000313" key="2">
    <source>
        <dbReference type="Proteomes" id="UP000298180"/>
    </source>
</evidence>
<dbReference type="AlphaFoldDB" id="A0A4Z0BTA7"/>
<name>A0A4Z0BTA7_9BURK</name>
<dbReference type="RefSeq" id="WP_135264051.1">
    <property type="nucleotide sequence ID" value="NZ_SMLM01000002.1"/>
</dbReference>
<keyword evidence="2" id="KW-1185">Reference proteome</keyword>